<feature type="compositionally biased region" description="Pro residues" evidence="7">
    <location>
        <begin position="320"/>
        <end position="329"/>
    </location>
</feature>
<organism evidence="9 10">
    <name type="scientific">Daphoenositta chrysoptera</name>
    <name type="common">varied sittella</name>
    <dbReference type="NCBI Taxonomy" id="254528"/>
    <lineage>
        <taxon>Eukaryota</taxon>
        <taxon>Metazoa</taxon>
        <taxon>Chordata</taxon>
        <taxon>Craniata</taxon>
        <taxon>Vertebrata</taxon>
        <taxon>Euteleostomi</taxon>
        <taxon>Archelosauria</taxon>
        <taxon>Archosauria</taxon>
        <taxon>Dinosauria</taxon>
        <taxon>Saurischia</taxon>
        <taxon>Theropoda</taxon>
        <taxon>Coelurosauria</taxon>
        <taxon>Aves</taxon>
        <taxon>Neognathae</taxon>
        <taxon>Neoaves</taxon>
        <taxon>Telluraves</taxon>
        <taxon>Australaves</taxon>
        <taxon>Passeriformes</taxon>
        <taxon>Corvoidea</taxon>
        <taxon>Pachycephalidae</taxon>
        <taxon>Daphoenositta</taxon>
    </lineage>
</organism>
<dbReference type="GO" id="GO:0035091">
    <property type="term" value="F:phosphatidylinositol binding"/>
    <property type="evidence" value="ECO:0007669"/>
    <property type="project" value="InterPro"/>
</dbReference>
<proteinExistence type="predicted"/>
<keyword evidence="1" id="KW-0597">Phosphoprotein</keyword>
<dbReference type="Proteomes" id="UP000557315">
    <property type="component" value="Unassembled WGS sequence"/>
</dbReference>
<dbReference type="InterPro" id="IPR039701">
    <property type="entry name" value="HS1BP3"/>
</dbReference>
<feature type="domain" description="PX" evidence="8">
    <location>
        <begin position="9"/>
        <end position="132"/>
    </location>
</feature>
<evidence type="ECO:0000259" key="8">
    <source>
        <dbReference type="PROSITE" id="PS50195"/>
    </source>
</evidence>
<sequence length="377" mass="42921">RQIQNTHTGLDLSVPEYQEIRGKMMSGHVEYHIVVVTRLAAFKSAKHKPEDVVQFMVSKKYSEIEELYQRLAARYPQVSLPLLPRKVLFVGESDISERRAMFNDIMKFISKDEDLATSPELLEFLGTKSSSAIDFKGKNMPDDREKEDEENEALDFFKEEKTPDLISQLLSVESVKKEEKKEEGDEEEEEILDPLGVISSFLLCFRTKKAKKAPAPPAKEEKPKLTIFEEEVDPDEELFGPEKDFSSIGPRRKMKENLKLFEDPDLGGVVRLGDSLLLPAACEHSSYVLSRAPEEDTEELLRVEDDFEKLLEVTSKPKPKVPPKPPLPQKPAVAPRSNNSPSLAKQKENRIQTMNEVDILQYIQENESISNQDASLF</sequence>
<dbReference type="InterPro" id="IPR001683">
    <property type="entry name" value="PX_dom"/>
</dbReference>
<evidence type="ECO:0000313" key="9">
    <source>
        <dbReference type="EMBL" id="NWV53621.1"/>
    </source>
</evidence>
<evidence type="ECO:0000256" key="6">
    <source>
        <dbReference type="ARBA" id="ARBA00079782"/>
    </source>
</evidence>
<dbReference type="PANTHER" id="PTHR14431:SF1">
    <property type="entry name" value="HCLS1-BINDING PROTEIN 3"/>
    <property type="match status" value="1"/>
</dbReference>
<keyword evidence="2" id="KW-0007">Acetylation</keyword>
<evidence type="ECO:0000256" key="5">
    <source>
        <dbReference type="ARBA" id="ARBA00068669"/>
    </source>
</evidence>
<evidence type="ECO:0000256" key="4">
    <source>
        <dbReference type="ARBA" id="ARBA00064432"/>
    </source>
</evidence>
<comment type="function">
    <text evidence="3">May be a modulator of IL-2 signaling.</text>
</comment>
<comment type="caution">
    <text evidence="9">The sequence shown here is derived from an EMBL/GenBank/DDBJ whole genome shotgun (WGS) entry which is preliminary data.</text>
</comment>
<feature type="non-terminal residue" evidence="9">
    <location>
        <position position="1"/>
    </location>
</feature>
<dbReference type="AlphaFoldDB" id="A0A7K6FRK4"/>
<dbReference type="SMART" id="SM00312">
    <property type="entry name" value="PX"/>
    <property type="match status" value="1"/>
</dbReference>
<accession>A0A7K6FRK4</accession>
<dbReference type="PROSITE" id="PS50195">
    <property type="entry name" value="PX"/>
    <property type="match status" value="1"/>
</dbReference>
<evidence type="ECO:0000256" key="3">
    <source>
        <dbReference type="ARBA" id="ARBA00060333"/>
    </source>
</evidence>
<dbReference type="InterPro" id="IPR037901">
    <property type="entry name" value="HS1BP3_PX"/>
</dbReference>
<dbReference type="SUPFAM" id="SSF64268">
    <property type="entry name" value="PX domain"/>
    <property type="match status" value="1"/>
</dbReference>
<protein>
    <recommendedName>
        <fullName evidence="5">HCLS1-binding protein 3</fullName>
    </recommendedName>
    <alternativeName>
        <fullName evidence="6">HS1-binding protein 3</fullName>
    </alternativeName>
</protein>
<feature type="region of interest" description="Disordered" evidence="7">
    <location>
        <begin position="313"/>
        <end position="350"/>
    </location>
</feature>
<keyword evidence="10" id="KW-1185">Reference proteome</keyword>
<dbReference type="PANTHER" id="PTHR14431">
    <property type="entry name" value="HCLS1-BINDING PROTEIN 3"/>
    <property type="match status" value="1"/>
</dbReference>
<feature type="compositionally biased region" description="Acidic residues" evidence="7">
    <location>
        <begin position="228"/>
        <end position="239"/>
    </location>
</feature>
<dbReference type="InterPro" id="IPR036871">
    <property type="entry name" value="PX_dom_sf"/>
</dbReference>
<dbReference type="CDD" id="cd06868">
    <property type="entry name" value="PX_HS1BP3"/>
    <property type="match status" value="1"/>
</dbReference>
<dbReference type="FunFam" id="3.30.1520.10:FF:000036">
    <property type="entry name" value="HCLS1 binding protein 3"/>
    <property type="match status" value="1"/>
</dbReference>
<gene>
    <name evidence="9" type="primary">Hs1bp3</name>
    <name evidence="9" type="ORF">DAPCHR_R07350</name>
</gene>
<comment type="subunit">
    <text evidence="4">Binds HCLS1. Interacts with the SH3 domain of HCLS1 in vitro.</text>
</comment>
<evidence type="ECO:0000256" key="7">
    <source>
        <dbReference type="SAM" id="MobiDB-lite"/>
    </source>
</evidence>
<evidence type="ECO:0000256" key="1">
    <source>
        <dbReference type="ARBA" id="ARBA00022553"/>
    </source>
</evidence>
<feature type="region of interest" description="Disordered" evidence="7">
    <location>
        <begin position="213"/>
        <end position="250"/>
    </location>
</feature>
<dbReference type="Gene3D" id="3.30.1520.10">
    <property type="entry name" value="Phox-like domain"/>
    <property type="match status" value="1"/>
</dbReference>
<evidence type="ECO:0000256" key="2">
    <source>
        <dbReference type="ARBA" id="ARBA00022990"/>
    </source>
</evidence>
<feature type="non-terminal residue" evidence="9">
    <location>
        <position position="377"/>
    </location>
</feature>
<evidence type="ECO:0000313" key="10">
    <source>
        <dbReference type="Proteomes" id="UP000557315"/>
    </source>
</evidence>
<dbReference type="Pfam" id="PF00787">
    <property type="entry name" value="PX"/>
    <property type="match status" value="1"/>
</dbReference>
<dbReference type="EMBL" id="VZRO01005745">
    <property type="protein sequence ID" value="NWV53621.1"/>
    <property type="molecule type" value="Genomic_DNA"/>
</dbReference>
<name>A0A7K6FRK4_9CORV</name>
<reference evidence="9 10" key="1">
    <citation type="submission" date="2019-09" db="EMBL/GenBank/DDBJ databases">
        <title>Bird 10,000 Genomes (B10K) Project - Family phase.</title>
        <authorList>
            <person name="Zhang G."/>
        </authorList>
    </citation>
    <scope>NUCLEOTIDE SEQUENCE [LARGE SCALE GENOMIC DNA]</scope>
    <source>
        <strain evidence="9">B10K-DU-029-47</strain>
        <tissue evidence="9">Heart</tissue>
    </source>
</reference>